<keyword evidence="5" id="KW-1185">Reference proteome</keyword>
<dbReference type="OrthoDB" id="7764375at2"/>
<dbReference type="InterPro" id="IPR009495">
    <property type="entry name" value="NrsF"/>
</dbReference>
<feature type="transmembrane region" description="Helical" evidence="1">
    <location>
        <begin position="161"/>
        <end position="179"/>
    </location>
</feature>
<dbReference type="EMBL" id="OBEA01000003">
    <property type="protein sequence ID" value="SNY50857.1"/>
    <property type="molecule type" value="Genomic_DNA"/>
</dbReference>
<dbReference type="Pfam" id="PF06532">
    <property type="entry name" value="NrsF"/>
    <property type="match status" value="1"/>
</dbReference>
<gene>
    <name evidence="2" type="ORF">CVM39_02140</name>
    <name evidence="3" type="ORF">SAMN06297129_1962</name>
</gene>
<evidence type="ECO:0000313" key="2">
    <source>
        <dbReference type="EMBL" id="PJE31922.1"/>
    </source>
</evidence>
<evidence type="ECO:0000313" key="4">
    <source>
        <dbReference type="Proteomes" id="UP000231655"/>
    </source>
</evidence>
<keyword evidence="1" id="KW-0812">Transmembrane</keyword>
<dbReference type="RefSeq" id="WP_097145698.1">
    <property type="nucleotide sequence ID" value="NZ_OBEA01000003.1"/>
</dbReference>
<feature type="transmembrane region" description="Helical" evidence="1">
    <location>
        <begin position="65"/>
        <end position="82"/>
    </location>
</feature>
<reference evidence="3 4" key="1">
    <citation type="submission" date="2017-09" db="EMBL/GenBank/DDBJ databases">
        <authorList>
            <person name="Ehlers B."/>
            <person name="Leendertz F.H."/>
        </authorList>
    </citation>
    <scope>NUCLEOTIDE SEQUENCE [LARGE SCALE GENOMIC DNA]</scope>
    <source>
        <strain evidence="3 4">CGMCC 1.12662</strain>
    </source>
</reference>
<name>A0A285IT44_9RHOB</name>
<organism evidence="3 4">
    <name type="scientific">Pseudooceanicola antarcticus</name>
    <dbReference type="NCBI Taxonomy" id="1247613"/>
    <lineage>
        <taxon>Bacteria</taxon>
        <taxon>Pseudomonadati</taxon>
        <taxon>Pseudomonadota</taxon>
        <taxon>Alphaproteobacteria</taxon>
        <taxon>Rhodobacterales</taxon>
        <taxon>Paracoccaceae</taxon>
        <taxon>Pseudooceanicola</taxon>
    </lineage>
</organism>
<proteinExistence type="predicted"/>
<dbReference type="Proteomes" id="UP000231702">
    <property type="component" value="Unassembled WGS sequence"/>
</dbReference>
<evidence type="ECO:0000256" key="1">
    <source>
        <dbReference type="SAM" id="Phobius"/>
    </source>
</evidence>
<dbReference type="AlphaFoldDB" id="A0A285IT44"/>
<feature type="transmembrane region" description="Helical" evidence="1">
    <location>
        <begin position="26"/>
        <end position="45"/>
    </location>
</feature>
<keyword evidence="1" id="KW-0472">Membrane</keyword>
<feature type="transmembrane region" description="Helical" evidence="1">
    <location>
        <begin position="94"/>
        <end position="113"/>
    </location>
</feature>
<reference evidence="2 5" key="2">
    <citation type="journal article" date="2018" name="Int. J. Syst. Evol. Microbiol.">
        <title>Pseudooceanicola lipolyticus sp. nov., a marine alphaproteobacterium, reclassification of Oceanicola flagellatus as Pseudooceanicola flagellatus comb. nov. and emended description of the genus Pseudooceanicola.</title>
        <authorList>
            <person name="Huang M.-M."/>
            <person name="Guo L.-L."/>
            <person name="Wu Y.-H."/>
            <person name="Lai Q.-L."/>
            <person name="Shao Z.-Z."/>
            <person name="Wang C.-S."/>
            <person name="Wu M."/>
            <person name="Xu X.-W."/>
        </authorList>
    </citation>
    <scope>NUCLEOTIDE SEQUENCE [LARGE SCALE GENOMIC DNA]</scope>
    <source>
        <strain evidence="2 5">Ar-45</strain>
    </source>
</reference>
<accession>A0A285IT44</accession>
<sequence length="213" mass="22045">MKTEDLISSLAADTAPSPAIAVETRLPGLLVLGLMVTALSFALVLGPRPDLATALANPMVLAKTLLPLLLAALALPLVLRDARPGARYGLPGTLIWAVPLAVLGLVVLAFLTVDPAERLRLFIGHSIPVCLPAITLLSLPMLAGLLVSLRRGAPVNPSRCGALAGLVAAGFATAIYSTFCIEDSPLFYGIWYSAGIGIATGLGALAGRHLLKW</sequence>
<evidence type="ECO:0000313" key="5">
    <source>
        <dbReference type="Proteomes" id="UP000231702"/>
    </source>
</evidence>
<dbReference type="EMBL" id="PGTD01000007">
    <property type="protein sequence ID" value="PJE31922.1"/>
    <property type="molecule type" value="Genomic_DNA"/>
</dbReference>
<protein>
    <submittedName>
        <fullName evidence="2">DUF1109 domain-containing protein</fullName>
    </submittedName>
</protein>
<evidence type="ECO:0000313" key="3">
    <source>
        <dbReference type="EMBL" id="SNY50857.1"/>
    </source>
</evidence>
<feature type="transmembrane region" description="Helical" evidence="1">
    <location>
        <begin position="125"/>
        <end position="149"/>
    </location>
</feature>
<dbReference type="Proteomes" id="UP000231655">
    <property type="component" value="Unassembled WGS sequence"/>
</dbReference>
<keyword evidence="1" id="KW-1133">Transmembrane helix</keyword>
<feature type="transmembrane region" description="Helical" evidence="1">
    <location>
        <begin position="185"/>
        <end position="207"/>
    </location>
</feature>